<dbReference type="InterPro" id="IPR020904">
    <property type="entry name" value="Sc_DH/Rdtase_CS"/>
</dbReference>
<dbReference type="EMBL" id="HACG01016651">
    <property type="protein sequence ID" value="CEK63516.1"/>
    <property type="molecule type" value="Transcribed_RNA"/>
</dbReference>
<keyword evidence="3" id="KW-1133">Transmembrane helix</keyword>
<dbReference type="PRINTS" id="PR00080">
    <property type="entry name" value="SDRFAMILY"/>
</dbReference>
<comment type="similarity">
    <text evidence="2">Belongs to the short-chain dehydrogenases/reductases (SDR) family.</text>
</comment>
<reference evidence="5" key="1">
    <citation type="submission" date="2014-12" db="EMBL/GenBank/DDBJ databases">
        <title>Insight into the proteome of Arion vulgaris.</title>
        <authorList>
            <person name="Aradska J."/>
            <person name="Bulat T."/>
            <person name="Smidak R."/>
            <person name="Sarate P."/>
            <person name="Gangsoo J."/>
            <person name="Sialana F."/>
            <person name="Bilban M."/>
            <person name="Lubec G."/>
        </authorList>
    </citation>
    <scope>NUCLEOTIDE SEQUENCE</scope>
    <source>
        <tissue evidence="5">Skin</tissue>
    </source>
</reference>
<name>A0A0B6Z6J6_9EUPU</name>
<evidence type="ECO:0000256" key="1">
    <source>
        <dbReference type="ARBA" id="ARBA00023002"/>
    </source>
</evidence>
<keyword evidence="3" id="KW-0472">Membrane</keyword>
<accession>A0A0B6Z6J6</accession>
<organism evidence="5">
    <name type="scientific">Arion vulgaris</name>
    <dbReference type="NCBI Taxonomy" id="1028688"/>
    <lineage>
        <taxon>Eukaryota</taxon>
        <taxon>Metazoa</taxon>
        <taxon>Spiralia</taxon>
        <taxon>Lophotrochozoa</taxon>
        <taxon>Mollusca</taxon>
        <taxon>Gastropoda</taxon>
        <taxon>Heterobranchia</taxon>
        <taxon>Euthyneura</taxon>
        <taxon>Panpulmonata</taxon>
        <taxon>Eupulmonata</taxon>
        <taxon>Stylommatophora</taxon>
        <taxon>Helicina</taxon>
        <taxon>Arionoidea</taxon>
        <taxon>Arionidae</taxon>
        <taxon>Arion</taxon>
    </lineage>
</organism>
<evidence type="ECO:0000313" key="4">
    <source>
        <dbReference type="EMBL" id="CEK63515.1"/>
    </source>
</evidence>
<proteinExistence type="inferred from homology"/>
<keyword evidence="3" id="KW-0812">Transmembrane</keyword>
<dbReference type="GO" id="GO:0008202">
    <property type="term" value="P:steroid metabolic process"/>
    <property type="evidence" value="ECO:0007669"/>
    <property type="project" value="TreeGrafter"/>
</dbReference>
<dbReference type="EMBL" id="HACG01016650">
    <property type="protein sequence ID" value="CEK63515.1"/>
    <property type="molecule type" value="Transcribed_RNA"/>
</dbReference>
<evidence type="ECO:0000313" key="5">
    <source>
        <dbReference type="EMBL" id="CEK63516.1"/>
    </source>
</evidence>
<feature type="transmembrane region" description="Helical" evidence="3">
    <location>
        <begin position="13"/>
        <end position="40"/>
    </location>
</feature>
<dbReference type="GO" id="GO:0016491">
    <property type="term" value="F:oxidoreductase activity"/>
    <property type="evidence" value="ECO:0007669"/>
    <property type="project" value="UniProtKB-KW"/>
</dbReference>
<dbReference type="InterPro" id="IPR002347">
    <property type="entry name" value="SDR_fam"/>
</dbReference>
<dbReference type="PANTHER" id="PTHR43313:SF36">
    <property type="entry name" value="D-BETA-HYDROXYBUTYRATE DEHYDROGENASE, MITOCHONDRIAL"/>
    <property type="match status" value="1"/>
</dbReference>
<dbReference type="PROSITE" id="PS00061">
    <property type="entry name" value="ADH_SHORT"/>
    <property type="match status" value="1"/>
</dbReference>
<dbReference type="PANTHER" id="PTHR43313">
    <property type="entry name" value="SHORT-CHAIN DEHYDROGENASE/REDUCTASE FAMILY 9C"/>
    <property type="match status" value="1"/>
</dbReference>
<protein>
    <submittedName>
        <fullName evidence="5">Uncharacterized protein</fullName>
    </submittedName>
</protein>
<evidence type="ECO:0000256" key="3">
    <source>
        <dbReference type="SAM" id="Phobius"/>
    </source>
</evidence>
<dbReference type="SUPFAM" id="SSF51735">
    <property type="entry name" value="NAD(P)-binding Rossmann-fold domains"/>
    <property type="match status" value="1"/>
</dbReference>
<sequence length="359" mass="40521">MELDLQTFKKIEAVGWTVTFCILFFFFGHVFIFLGICFLVRKFYMWFKTRQLGLVDPKGKVVVVTGCDSGFGLGLAKRLYPKGFTVFATCLSLESDGAKLLKNLGTDRLKVIQLDITNDDSVARCLRLVREECSNTGLYSLVNNAGLNMMGDVELTTMEQYLTVGNINMYGMVRMCRAFLPLLRQAKGRVLNVTSAKGLYAIPSCVSYTMSKFGAEAFSDTLRQEMRQFGVKVSIIEPCNFGGATGCMNEPALKRIKADFDEMWREASDDVKEFYGHAHFVQQFEGCKKAALTSAPTIDPVLDAFEDALCNPCPKVRYLIPGSNSFFDFYQVLTIFMPYLPQTLFDKLLNYFVPYTIYK</sequence>
<dbReference type="InterPro" id="IPR036291">
    <property type="entry name" value="NAD(P)-bd_dom_sf"/>
</dbReference>
<dbReference type="AlphaFoldDB" id="A0A0B6Z6J6"/>
<dbReference type="PRINTS" id="PR00081">
    <property type="entry name" value="GDHRDH"/>
</dbReference>
<dbReference type="Pfam" id="PF00106">
    <property type="entry name" value="adh_short"/>
    <property type="match status" value="1"/>
</dbReference>
<evidence type="ECO:0000256" key="2">
    <source>
        <dbReference type="RuleBase" id="RU000363"/>
    </source>
</evidence>
<gene>
    <name evidence="5" type="primary">ORF48566</name>
    <name evidence="4" type="synonym">ORF48563</name>
</gene>
<dbReference type="Gene3D" id="3.40.50.720">
    <property type="entry name" value="NAD(P)-binding Rossmann-like Domain"/>
    <property type="match status" value="1"/>
</dbReference>
<keyword evidence="1" id="KW-0560">Oxidoreductase</keyword>